<dbReference type="InterPro" id="IPR001279">
    <property type="entry name" value="Metallo-B-lactamas"/>
</dbReference>
<dbReference type="PROSITE" id="PS51318">
    <property type="entry name" value="TAT"/>
    <property type="match status" value="1"/>
</dbReference>
<dbReference type="Pfam" id="PF00753">
    <property type="entry name" value="Lactamase_B"/>
    <property type="match status" value="1"/>
</dbReference>
<evidence type="ECO:0000256" key="4">
    <source>
        <dbReference type="ARBA" id="ARBA00022833"/>
    </source>
</evidence>
<dbReference type="InterPro" id="IPR036866">
    <property type="entry name" value="RibonucZ/Hydroxyglut_hydro"/>
</dbReference>
<reference evidence="5" key="1">
    <citation type="submission" date="2020-10" db="EMBL/GenBank/DDBJ databases">
        <title>De novo genome project of the cellulose decomposer Thermobifida halotolerans type strain.</title>
        <authorList>
            <person name="Nagy I."/>
            <person name="Horvath B."/>
            <person name="Kukolya J."/>
            <person name="Nagy I."/>
            <person name="Orsini M."/>
        </authorList>
    </citation>
    <scope>NUCLEOTIDE SEQUENCE</scope>
    <source>
        <strain evidence="5">DSM 44931</strain>
    </source>
</reference>
<dbReference type="Gene3D" id="3.60.15.10">
    <property type="entry name" value="Ribonuclease Z/Hydroxyacylglutathione hydrolase-like"/>
    <property type="match status" value="1"/>
</dbReference>
<dbReference type="GO" id="GO:0016787">
    <property type="term" value="F:hydrolase activity"/>
    <property type="evidence" value="ECO:0007669"/>
    <property type="project" value="UniProtKB-KW"/>
</dbReference>
<evidence type="ECO:0000313" key="6">
    <source>
        <dbReference type="Proteomes" id="UP000265719"/>
    </source>
</evidence>
<organism evidence="5 6">
    <name type="scientific">Thermobifida halotolerans</name>
    <dbReference type="NCBI Taxonomy" id="483545"/>
    <lineage>
        <taxon>Bacteria</taxon>
        <taxon>Bacillati</taxon>
        <taxon>Actinomycetota</taxon>
        <taxon>Actinomycetes</taxon>
        <taxon>Streptosporangiales</taxon>
        <taxon>Nocardiopsidaceae</taxon>
        <taxon>Thermobifida</taxon>
    </lineage>
</organism>
<accession>A0A399FV60</accession>
<gene>
    <name evidence="5" type="ORF">NI17_019120</name>
</gene>
<dbReference type="Proteomes" id="UP000265719">
    <property type="component" value="Chromosome"/>
</dbReference>
<dbReference type="AlphaFoldDB" id="A0A399FV60"/>
<dbReference type="EMBL" id="CP063196">
    <property type="protein sequence ID" value="UOE18860.1"/>
    <property type="molecule type" value="Genomic_DNA"/>
</dbReference>
<name>A0A399FV60_9ACTN</name>
<dbReference type="CDD" id="cd16280">
    <property type="entry name" value="metallo-hydrolase-like_MBL-fold"/>
    <property type="match status" value="1"/>
</dbReference>
<keyword evidence="6" id="KW-1185">Reference proteome</keyword>
<keyword evidence="2" id="KW-0479">Metal-binding</keyword>
<dbReference type="InterPro" id="IPR051453">
    <property type="entry name" value="MBL_Glyoxalase_II"/>
</dbReference>
<protein>
    <submittedName>
        <fullName evidence="5">MBL fold metallo-hydrolase</fullName>
    </submittedName>
</protein>
<dbReference type="KEGG" id="thao:NI17_019120"/>
<dbReference type="SMART" id="SM00849">
    <property type="entry name" value="Lactamase_B"/>
    <property type="match status" value="1"/>
</dbReference>
<dbReference type="SUPFAM" id="SSF56281">
    <property type="entry name" value="Metallo-hydrolase/oxidoreductase"/>
    <property type="match status" value="1"/>
</dbReference>
<evidence type="ECO:0000256" key="1">
    <source>
        <dbReference type="ARBA" id="ARBA00001947"/>
    </source>
</evidence>
<evidence type="ECO:0000256" key="3">
    <source>
        <dbReference type="ARBA" id="ARBA00022801"/>
    </source>
</evidence>
<dbReference type="RefSeq" id="WP_119268175.1">
    <property type="nucleotide sequence ID" value="NZ_CP063196.1"/>
</dbReference>
<keyword evidence="4" id="KW-0862">Zinc</keyword>
<sequence length="330" mass="35751">MESSPRRDGTADHLSRRRFGQLAALGLAAGAGVVGLASPAAAAGTGGQIHYDRARRLAGEDPVLLALVRALTPDVSIPDFPDPPAPVKLFDDLAMLSVGFVHAMAVLTDDGIVLIDALRSAEDAENVIVPGLRELGADPETVRYVVVTHGHYDHFGGARYLADRYGARVLMSPADWDLVARTRPDDAPARDLEIADGQRLTLGDTTIHLHHTPGHTPGTVSPIFPVRAGSERHTAMLWGGTNPPETLTELRTYLSSIRSFRNRMRRAKVDVELSNHPVDHGLDRVEQLRNQPDGENPFVLGRRRTDRFMAVMSLMLRGRIADAEAAGDGN</sequence>
<keyword evidence="3" id="KW-0378">Hydrolase</keyword>
<dbReference type="InterPro" id="IPR006311">
    <property type="entry name" value="TAT_signal"/>
</dbReference>
<dbReference type="PANTHER" id="PTHR46233:SF3">
    <property type="entry name" value="HYDROXYACYLGLUTATHIONE HYDROLASE GLOC"/>
    <property type="match status" value="1"/>
</dbReference>
<dbReference type="PANTHER" id="PTHR46233">
    <property type="entry name" value="HYDROXYACYLGLUTATHIONE HYDROLASE GLOC"/>
    <property type="match status" value="1"/>
</dbReference>
<dbReference type="GO" id="GO:0046872">
    <property type="term" value="F:metal ion binding"/>
    <property type="evidence" value="ECO:0007669"/>
    <property type="project" value="UniProtKB-KW"/>
</dbReference>
<comment type="cofactor">
    <cofactor evidence="1">
        <name>Zn(2+)</name>
        <dbReference type="ChEBI" id="CHEBI:29105"/>
    </cofactor>
</comment>
<proteinExistence type="predicted"/>
<evidence type="ECO:0000313" key="5">
    <source>
        <dbReference type="EMBL" id="UOE18860.1"/>
    </source>
</evidence>
<evidence type="ECO:0000256" key="2">
    <source>
        <dbReference type="ARBA" id="ARBA00022723"/>
    </source>
</evidence>